<dbReference type="EMBL" id="GGEC01093679">
    <property type="protein sequence ID" value="MBX74163.1"/>
    <property type="molecule type" value="Transcribed_RNA"/>
</dbReference>
<protein>
    <submittedName>
        <fullName evidence="1">Uncharacterized protein</fullName>
    </submittedName>
</protein>
<evidence type="ECO:0000313" key="1">
    <source>
        <dbReference type="EMBL" id="MBX74163.1"/>
    </source>
</evidence>
<dbReference type="AlphaFoldDB" id="A0A2P2R4I6"/>
<proteinExistence type="predicted"/>
<sequence length="62" mass="6911">MLICSSSKDANIQSVSGALQSIPFFFFGIFWHEANLSCQALFSGFDKTQNLQPMVEMMISLC</sequence>
<organism evidence="1">
    <name type="scientific">Rhizophora mucronata</name>
    <name type="common">Asiatic mangrove</name>
    <dbReference type="NCBI Taxonomy" id="61149"/>
    <lineage>
        <taxon>Eukaryota</taxon>
        <taxon>Viridiplantae</taxon>
        <taxon>Streptophyta</taxon>
        <taxon>Embryophyta</taxon>
        <taxon>Tracheophyta</taxon>
        <taxon>Spermatophyta</taxon>
        <taxon>Magnoliopsida</taxon>
        <taxon>eudicotyledons</taxon>
        <taxon>Gunneridae</taxon>
        <taxon>Pentapetalae</taxon>
        <taxon>rosids</taxon>
        <taxon>fabids</taxon>
        <taxon>Malpighiales</taxon>
        <taxon>Rhizophoraceae</taxon>
        <taxon>Rhizophora</taxon>
    </lineage>
</organism>
<name>A0A2P2R4I6_RHIMU</name>
<accession>A0A2P2R4I6</accession>
<reference evidence="1" key="1">
    <citation type="submission" date="2018-02" db="EMBL/GenBank/DDBJ databases">
        <title>Rhizophora mucronata_Transcriptome.</title>
        <authorList>
            <person name="Meera S.P."/>
            <person name="Sreeshan A."/>
            <person name="Augustine A."/>
        </authorList>
    </citation>
    <scope>NUCLEOTIDE SEQUENCE</scope>
    <source>
        <tissue evidence="1">Leaf</tissue>
    </source>
</reference>